<dbReference type="AlphaFoldDB" id="A0A5J4P8F6"/>
<evidence type="ECO:0000313" key="1">
    <source>
        <dbReference type="EMBL" id="KAA6305725.1"/>
    </source>
</evidence>
<proteinExistence type="predicted"/>
<sequence>MFIDPLLTNYIYRSIRYEITFLIIKNDYPLFHLSCLSSQKKLANIMNLLNFVSQYPDESSCKAKF</sequence>
<organism evidence="1">
    <name type="scientific">termite gut metagenome</name>
    <dbReference type="NCBI Taxonomy" id="433724"/>
    <lineage>
        <taxon>unclassified sequences</taxon>
        <taxon>metagenomes</taxon>
        <taxon>organismal metagenomes</taxon>
    </lineage>
</organism>
<protein>
    <submittedName>
        <fullName evidence="1">Uncharacterized protein</fullName>
    </submittedName>
</protein>
<comment type="caution">
    <text evidence="1">The sequence shown here is derived from an EMBL/GenBank/DDBJ whole genome shotgun (WGS) entry which is preliminary data.</text>
</comment>
<dbReference type="EMBL" id="SNRY01010466">
    <property type="protein sequence ID" value="KAA6305725.1"/>
    <property type="molecule type" value="Genomic_DNA"/>
</dbReference>
<feature type="non-terminal residue" evidence="1">
    <location>
        <position position="65"/>
    </location>
</feature>
<gene>
    <name evidence="1" type="ORF">EZS27_042622</name>
</gene>
<accession>A0A5J4P8F6</accession>
<name>A0A5J4P8F6_9ZZZZ</name>
<reference evidence="1" key="1">
    <citation type="submission" date="2019-03" db="EMBL/GenBank/DDBJ databases">
        <title>Single cell metagenomics reveals metabolic interactions within the superorganism composed of flagellate Streblomastix strix and complex community of Bacteroidetes bacteria on its surface.</title>
        <authorList>
            <person name="Treitli S.C."/>
            <person name="Kolisko M."/>
            <person name="Husnik F."/>
            <person name="Keeling P."/>
            <person name="Hampl V."/>
        </authorList>
    </citation>
    <scope>NUCLEOTIDE SEQUENCE</scope>
    <source>
        <strain evidence="1">STM</strain>
    </source>
</reference>